<feature type="transmembrane region" description="Helical" evidence="14">
    <location>
        <begin position="392"/>
        <end position="415"/>
    </location>
</feature>
<evidence type="ECO:0000256" key="3">
    <source>
        <dbReference type="ARBA" id="ARBA00022448"/>
    </source>
</evidence>
<evidence type="ECO:0000313" key="17">
    <source>
        <dbReference type="EMBL" id="CDT65462.1"/>
    </source>
</evidence>
<feature type="transmembrane region" description="Helical" evidence="14">
    <location>
        <begin position="40"/>
        <end position="63"/>
    </location>
</feature>
<evidence type="ECO:0000256" key="10">
    <source>
        <dbReference type="ARBA" id="ARBA00037387"/>
    </source>
</evidence>
<evidence type="ECO:0000256" key="12">
    <source>
        <dbReference type="ARBA" id="ARBA00039702"/>
    </source>
</evidence>
<evidence type="ECO:0000256" key="4">
    <source>
        <dbReference type="ARBA" id="ARBA00022475"/>
    </source>
</evidence>
<name>A0A069AC59_CLODI</name>
<feature type="transmembrane region" description="Helical" evidence="14">
    <location>
        <begin position="331"/>
        <end position="352"/>
    </location>
</feature>
<evidence type="ECO:0000256" key="9">
    <source>
        <dbReference type="ARBA" id="ARBA00023136"/>
    </source>
</evidence>
<dbReference type="RefSeq" id="WP_025782699.1">
    <property type="nucleotide sequence ID" value="NZ_BBYB01000182.1"/>
</dbReference>
<feature type="transmembrane region" description="Helical" evidence="14">
    <location>
        <begin position="83"/>
        <end position="106"/>
    </location>
</feature>
<feature type="transmembrane region" description="Helical" evidence="14">
    <location>
        <begin position="177"/>
        <end position="196"/>
    </location>
</feature>
<keyword evidence="3" id="KW-0813">Transport</keyword>
<keyword evidence="4" id="KW-1003">Cell membrane</keyword>
<evidence type="ECO:0000256" key="5">
    <source>
        <dbReference type="ARBA" id="ARBA00022597"/>
    </source>
</evidence>
<comment type="function">
    <text evidence="10">The phosphoenolpyruvate-dependent sugar phosphotransferase system (sugar PTS), a major carbohydrate active transport system, catalyzes the phosphorylation of incoming sugar substrates concomitantly with their translocation across the cell membrane. The enzyme II UlaABC PTS system is involved in ascorbate transport.</text>
</comment>
<evidence type="ECO:0000313" key="16">
    <source>
        <dbReference type="EMBL" id="CDS88455.1"/>
    </source>
</evidence>
<protein>
    <recommendedName>
        <fullName evidence="12">Ascorbate-specific PTS system EIIC component</fullName>
    </recommendedName>
    <alternativeName>
        <fullName evidence="13">Ascorbate-specific permease IIC component UlaA</fullName>
    </alternativeName>
</protein>
<organism evidence="16">
    <name type="scientific">Clostridioides difficile</name>
    <name type="common">Peptoclostridium difficile</name>
    <dbReference type="NCBI Taxonomy" id="1496"/>
    <lineage>
        <taxon>Bacteria</taxon>
        <taxon>Bacillati</taxon>
        <taxon>Bacillota</taxon>
        <taxon>Clostridia</taxon>
        <taxon>Peptostreptococcales</taxon>
        <taxon>Peptostreptococcaceae</taxon>
        <taxon>Clostridioides</taxon>
    </lineage>
</organism>
<dbReference type="InterPro" id="IPR004703">
    <property type="entry name" value="PTS_sugar-sp_permease"/>
</dbReference>
<evidence type="ECO:0000256" key="1">
    <source>
        <dbReference type="ARBA" id="ARBA00004651"/>
    </source>
</evidence>
<feature type="transmembrane region" description="Helical" evidence="14">
    <location>
        <begin position="364"/>
        <end position="386"/>
    </location>
</feature>
<dbReference type="GO" id="GO:0009401">
    <property type="term" value="P:phosphoenolpyruvate-dependent sugar phosphotransferase system"/>
    <property type="evidence" value="ECO:0007669"/>
    <property type="project" value="UniProtKB-KW"/>
</dbReference>
<dbReference type="PANTHER" id="PTHR33843">
    <property type="entry name" value="ASCORBATE-SPECIFIC PTS SYSTEM EIIC COMPONENT"/>
    <property type="match status" value="1"/>
</dbReference>
<reference evidence="16" key="1">
    <citation type="submission" date="2014-07" db="EMBL/GenBank/DDBJ databases">
        <authorList>
            <person name="Monot Marc"/>
        </authorList>
    </citation>
    <scope>NUCLEOTIDE SEQUENCE</scope>
    <source>
        <strain evidence="17">7032989</strain>
        <strain evidence="16">7032994</strain>
    </source>
</reference>
<feature type="transmembrane region" description="Helical" evidence="14">
    <location>
        <begin position="246"/>
        <end position="269"/>
    </location>
</feature>
<keyword evidence="7 14" id="KW-0812">Transmembrane</keyword>
<keyword evidence="8 14" id="KW-1133">Transmembrane helix</keyword>
<dbReference type="GO" id="GO:0016740">
    <property type="term" value="F:transferase activity"/>
    <property type="evidence" value="ECO:0007669"/>
    <property type="project" value="UniProtKB-KW"/>
</dbReference>
<keyword evidence="9 14" id="KW-0472">Membrane</keyword>
<dbReference type="InterPro" id="IPR051562">
    <property type="entry name" value="Ascorbate-PTS_EIIC"/>
</dbReference>
<keyword evidence="6" id="KW-0598">Phosphotransferase system</keyword>
<dbReference type="Pfam" id="PF03611">
    <property type="entry name" value="EIIC-GAT"/>
    <property type="match status" value="1"/>
</dbReference>
<comment type="subcellular location">
    <subcellularLocation>
        <location evidence="1">Cell membrane</location>
        <topology evidence="1">Multi-pass membrane protein</topology>
    </subcellularLocation>
</comment>
<evidence type="ECO:0000256" key="13">
    <source>
        <dbReference type="ARBA" id="ARBA00042859"/>
    </source>
</evidence>
<accession>A0A069AC59</accession>
<gene>
    <name evidence="16" type="primary">tlpB</name>
    <name evidence="17" type="ORF">BN1095_620114</name>
    <name evidence="15" type="ORF">BN1096_520146</name>
    <name evidence="16" type="ORF">BN1097_680038</name>
</gene>
<dbReference type="AlphaFoldDB" id="A0A069AC59"/>
<comment type="subunit">
    <text evidence="2">Homodimer.</text>
</comment>
<keyword evidence="16" id="KW-0808">Transferase</keyword>
<feature type="transmembrane region" description="Helical" evidence="14">
    <location>
        <begin position="127"/>
        <end position="157"/>
    </location>
</feature>
<evidence type="ECO:0000256" key="6">
    <source>
        <dbReference type="ARBA" id="ARBA00022683"/>
    </source>
</evidence>
<evidence type="ECO:0000256" key="11">
    <source>
        <dbReference type="ARBA" id="ARBA00038218"/>
    </source>
</evidence>
<keyword evidence="5" id="KW-0762">Sugar transport</keyword>
<feature type="transmembrane region" description="Helical" evidence="14">
    <location>
        <begin position="12"/>
        <end position="28"/>
    </location>
</feature>
<proteinExistence type="inferred from homology"/>
<evidence type="ECO:0000256" key="14">
    <source>
        <dbReference type="SAM" id="Phobius"/>
    </source>
</evidence>
<evidence type="ECO:0000256" key="2">
    <source>
        <dbReference type="ARBA" id="ARBA00011738"/>
    </source>
</evidence>
<evidence type="ECO:0000313" key="15">
    <source>
        <dbReference type="EMBL" id="CDS85190.1"/>
    </source>
</evidence>
<dbReference type="EMBL" id="LK932505">
    <property type="protein sequence ID" value="CDS85190.1"/>
    <property type="molecule type" value="Genomic_DNA"/>
</dbReference>
<evidence type="ECO:0000256" key="8">
    <source>
        <dbReference type="ARBA" id="ARBA00022989"/>
    </source>
</evidence>
<dbReference type="GO" id="GO:0005886">
    <property type="term" value="C:plasma membrane"/>
    <property type="evidence" value="ECO:0007669"/>
    <property type="project" value="UniProtKB-SubCell"/>
</dbReference>
<sequence length="419" mass="44418">MLDFISNNILRNPSMLIGLIAAFGLVLQKKKASDVIKGSLLAAFGIIIMETGTGMLVSSIAPINGAFQSISGGAVTKGLSDVTFTASYGGIIGLAMFAGLAIHLMIARFTPIKTIFLTGHMLYWFPFIFVASGVEAGLNGGVLIAFAAVLSALYWSIMPWLLRKYVFDVIGDDSFTLGHPSGCLALISGFVAKLVGNKEKSTEDINIPQSLSFFREISISGGMAVFLMFIVVGIVIPGAFKDSNEFIGTYAIKQGLSFGAGLIIMLYGVRMLINQIMPAFQGISEKVVPNALPAFDCPILFNYKPNAVLIGFLVAMLTSTAMILICNYFNVFNLLLIPLVITSFFECGAAAVIGESQGGIRGAIIGTAIAAIFMVVLVGISAVIYSGTIQNWILIFGGNDLSLFGIISKFIGSLFGGIL</sequence>
<dbReference type="EMBL" id="LK932407">
    <property type="protein sequence ID" value="CDS88455.1"/>
    <property type="molecule type" value="Genomic_DNA"/>
</dbReference>
<comment type="similarity">
    <text evidence="11">Belongs to the UlaA family.</text>
</comment>
<dbReference type="PANTHER" id="PTHR33843:SF4">
    <property type="entry name" value="ASCORBATE-SPECIFIC PTS SYSTEM EIIC COMPONENT"/>
    <property type="match status" value="1"/>
</dbReference>
<feature type="transmembrane region" description="Helical" evidence="14">
    <location>
        <begin position="217"/>
        <end position="240"/>
    </location>
</feature>
<feature type="transmembrane region" description="Helical" evidence="14">
    <location>
        <begin position="307"/>
        <end position="325"/>
    </location>
</feature>
<dbReference type="NCBIfam" id="NF006920">
    <property type="entry name" value="PRK09410.1-2"/>
    <property type="match status" value="1"/>
</dbReference>
<dbReference type="EMBL" id="LK933316">
    <property type="protein sequence ID" value="CDT65462.1"/>
    <property type="molecule type" value="Genomic_DNA"/>
</dbReference>
<evidence type="ECO:0000256" key="7">
    <source>
        <dbReference type="ARBA" id="ARBA00022692"/>
    </source>
</evidence>